<reference evidence="1" key="1">
    <citation type="journal article" date="2021" name="New Phytol.">
        <title>Evolutionary innovations through gain and loss of genes in the ectomycorrhizal Boletales.</title>
        <authorList>
            <person name="Wu G."/>
            <person name="Miyauchi S."/>
            <person name="Morin E."/>
            <person name="Kuo A."/>
            <person name="Drula E."/>
            <person name="Varga T."/>
            <person name="Kohler A."/>
            <person name="Feng B."/>
            <person name="Cao Y."/>
            <person name="Lipzen A."/>
            <person name="Daum C."/>
            <person name="Hundley H."/>
            <person name="Pangilinan J."/>
            <person name="Johnson J."/>
            <person name="Barry K."/>
            <person name="LaButti K."/>
            <person name="Ng V."/>
            <person name="Ahrendt S."/>
            <person name="Min B."/>
            <person name="Choi I.G."/>
            <person name="Park H."/>
            <person name="Plett J.M."/>
            <person name="Magnuson J."/>
            <person name="Spatafora J.W."/>
            <person name="Nagy L.G."/>
            <person name="Henrissat B."/>
            <person name="Grigoriev I.V."/>
            <person name="Yang Z.L."/>
            <person name="Xu J."/>
            <person name="Martin F.M."/>
        </authorList>
    </citation>
    <scope>NUCLEOTIDE SEQUENCE</scope>
    <source>
        <strain evidence="1">KUC20120723A-06</strain>
    </source>
</reference>
<evidence type="ECO:0000313" key="2">
    <source>
        <dbReference type="Proteomes" id="UP000790709"/>
    </source>
</evidence>
<accession>A0ACB8C078</accession>
<keyword evidence="2" id="KW-1185">Reference proteome</keyword>
<sequence>MALSFRTFRRTWMGLIALISCVCIAISLHLWGSGYCRNNSFGALIAIPTGALLGAVWTICRKRFFSPQLVSVEATLAFALLPFEILLGLFSLELEIPRASSVYPSFKCLQALIWINSSLASAYAATIILLAIFTQFAFDPDVWSRDIDSSPSPFPFPVLLTFAFPFTARYVLAPTECHSCRTEQTPREYCLPGCSCSRKLPVSVPLVDGTPSRAPTPGGSAMHADASTIYMAGSASNFAESTSQLGGTPSLFTSSTSQIGGSTRSLVPIRVPTSMDRRNSIVVTLQPHRDHVPRNPLF</sequence>
<name>A0ACB8C078_9AGAM</name>
<dbReference type="EMBL" id="MU266327">
    <property type="protein sequence ID" value="KAH7931252.1"/>
    <property type="molecule type" value="Genomic_DNA"/>
</dbReference>
<protein>
    <submittedName>
        <fullName evidence="1">Uncharacterized protein</fullName>
    </submittedName>
</protein>
<organism evidence="1 2">
    <name type="scientific">Leucogyrophana mollusca</name>
    <dbReference type="NCBI Taxonomy" id="85980"/>
    <lineage>
        <taxon>Eukaryota</taxon>
        <taxon>Fungi</taxon>
        <taxon>Dikarya</taxon>
        <taxon>Basidiomycota</taxon>
        <taxon>Agaricomycotina</taxon>
        <taxon>Agaricomycetes</taxon>
        <taxon>Agaricomycetidae</taxon>
        <taxon>Boletales</taxon>
        <taxon>Boletales incertae sedis</taxon>
        <taxon>Leucogyrophana</taxon>
    </lineage>
</organism>
<dbReference type="Proteomes" id="UP000790709">
    <property type="component" value="Unassembled WGS sequence"/>
</dbReference>
<proteinExistence type="predicted"/>
<gene>
    <name evidence="1" type="ORF">BV22DRAFT_7289</name>
</gene>
<comment type="caution">
    <text evidence="1">The sequence shown here is derived from an EMBL/GenBank/DDBJ whole genome shotgun (WGS) entry which is preliminary data.</text>
</comment>
<evidence type="ECO:0000313" key="1">
    <source>
        <dbReference type="EMBL" id="KAH7931252.1"/>
    </source>
</evidence>